<feature type="non-terminal residue" evidence="2">
    <location>
        <position position="56"/>
    </location>
</feature>
<feature type="domain" description="DUF985" evidence="1">
    <location>
        <begin position="5"/>
        <end position="56"/>
    </location>
</feature>
<evidence type="ECO:0000313" key="2">
    <source>
        <dbReference type="EMBL" id="SVE33162.1"/>
    </source>
</evidence>
<dbReference type="Pfam" id="PF06172">
    <property type="entry name" value="Cupin_5"/>
    <property type="match status" value="1"/>
</dbReference>
<dbReference type="PANTHER" id="PTHR33387:SF3">
    <property type="entry name" value="DUF985 DOMAIN-CONTAINING PROTEIN"/>
    <property type="match status" value="1"/>
</dbReference>
<sequence length="56" mass="6415">MTAREVIESLKLERHPEGGWFRRTFESSSNISTPHGERPLGSSIYYLLAGNEYSAW</sequence>
<dbReference type="InterPro" id="IPR039935">
    <property type="entry name" value="YML079W-like"/>
</dbReference>
<gene>
    <name evidence="2" type="ORF">METZ01_LOCUS486016</name>
</gene>
<dbReference type="EMBL" id="UINC01209929">
    <property type="protein sequence ID" value="SVE33162.1"/>
    <property type="molecule type" value="Genomic_DNA"/>
</dbReference>
<name>A0A383CLT9_9ZZZZ</name>
<organism evidence="2">
    <name type="scientific">marine metagenome</name>
    <dbReference type="NCBI Taxonomy" id="408172"/>
    <lineage>
        <taxon>unclassified sequences</taxon>
        <taxon>metagenomes</taxon>
        <taxon>ecological metagenomes</taxon>
    </lineage>
</organism>
<evidence type="ECO:0000259" key="1">
    <source>
        <dbReference type="Pfam" id="PF06172"/>
    </source>
</evidence>
<proteinExistence type="predicted"/>
<dbReference type="SUPFAM" id="SSF51182">
    <property type="entry name" value="RmlC-like cupins"/>
    <property type="match status" value="1"/>
</dbReference>
<dbReference type="InterPro" id="IPR009327">
    <property type="entry name" value="Cupin_DUF985"/>
</dbReference>
<dbReference type="InterPro" id="IPR011051">
    <property type="entry name" value="RmlC_Cupin_sf"/>
</dbReference>
<dbReference type="PANTHER" id="PTHR33387">
    <property type="entry name" value="RMLC-LIKE JELLY ROLL FOLD PROTEIN"/>
    <property type="match status" value="1"/>
</dbReference>
<protein>
    <recommendedName>
        <fullName evidence="1">DUF985 domain-containing protein</fullName>
    </recommendedName>
</protein>
<dbReference type="AlphaFoldDB" id="A0A383CLT9"/>
<accession>A0A383CLT9</accession>
<dbReference type="Gene3D" id="2.60.120.10">
    <property type="entry name" value="Jelly Rolls"/>
    <property type="match status" value="1"/>
</dbReference>
<dbReference type="InterPro" id="IPR014710">
    <property type="entry name" value="RmlC-like_jellyroll"/>
</dbReference>
<reference evidence="2" key="1">
    <citation type="submission" date="2018-05" db="EMBL/GenBank/DDBJ databases">
        <authorList>
            <person name="Lanie J.A."/>
            <person name="Ng W.-L."/>
            <person name="Kazmierczak K.M."/>
            <person name="Andrzejewski T.M."/>
            <person name="Davidsen T.M."/>
            <person name="Wayne K.J."/>
            <person name="Tettelin H."/>
            <person name="Glass J.I."/>
            <person name="Rusch D."/>
            <person name="Podicherti R."/>
            <person name="Tsui H.-C.T."/>
            <person name="Winkler M.E."/>
        </authorList>
    </citation>
    <scope>NUCLEOTIDE SEQUENCE</scope>
</reference>